<evidence type="ECO:0000256" key="2">
    <source>
        <dbReference type="SAM" id="MobiDB-lite"/>
    </source>
</evidence>
<comment type="caution">
    <text evidence="3">The sequence shown here is derived from an EMBL/GenBank/DDBJ whole genome shotgun (WGS) entry which is preliminary data.</text>
</comment>
<keyword evidence="4" id="KW-1185">Reference proteome</keyword>
<name>A0AAE1YLI8_9LAMI</name>
<sequence length="389" mass="42974">MNARLAEIARNLRRRGSPAVAVAPPIVEVASPEADPPTEQPDRFPDSIKPEVEVGGRVEPSAIIPAGAYRAIEIASSGSKEAGEGDRVEGEPSKSKKRKRKDRRKGKDKSSSKSSKRSSKRAERRAAKDAAEEEENTKQFLDQVAWWKQAREDFKTSSSRVAEMDGEKMNPDWAISARSSVLRTLVGQDSFELYKASCLDRDQILLAQTAHTRVEEHLAHVLMQASAFGHNLALKCSMFRNDKADAEKKIRELEQSLESVKAAEKEALEAKAIADTQTEGVIEGREAFLHSDEYKKSLANARLQGARDFLKSPVFKTAVDVQSAQFLNDGFDKCIAQVVHLQGFAEGFDQSRLDSSLDDQLQPYPPETASDPSVEDEFASLVDEIGYVP</sequence>
<reference evidence="3" key="1">
    <citation type="submission" date="2020-06" db="EMBL/GenBank/DDBJ databases">
        <authorList>
            <person name="Li T."/>
            <person name="Hu X."/>
            <person name="Zhang T."/>
            <person name="Song X."/>
            <person name="Zhang H."/>
            <person name="Dai N."/>
            <person name="Sheng W."/>
            <person name="Hou X."/>
            <person name="Wei L."/>
        </authorList>
    </citation>
    <scope>NUCLEOTIDE SEQUENCE</scope>
    <source>
        <strain evidence="3">3651</strain>
        <tissue evidence="3">Leaf</tissue>
    </source>
</reference>
<organism evidence="3 4">
    <name type="scientific">Sesamum alatum</name>
    <dbReference type="NCBI Taxonomy" id="300844"/>
    <lineage>
        <taxon>Eukaryota</taxon>
        <taxon>Viridiplantae</taxon>
        <taxon>Streptophyta</taxon>
        <taxon>Embryophyta</taxon>
        <taxon>Tracheophyta</taxon>
        <taxon>Spermatophyta</taxon>
        <taxon>Magnoliopsida</taxon>
        <taxon>eudicotyledons</taxon>
        <taxon>Gunneridae</taxon>
        <taxon>Pentapetalae</taxon>
        <taxon>asterids</taxon>
        <taxon>lamiids</taxon>
        <taxon>Lamiales</taxon>
        <taxon>Pedaliaceae</taxon>
        <taxon>Sesamum</taxon>
    </lineage>
</organism>
<evidence type="ECO:0000313" key="4">
    <source>
        <dbReference type="Proteomes" id="UP001293254"/>
    </source>
</evidence>
<dbReference type="AlphaFoldDB" id="A0AAE1YLI8"/>
<feature type="compositionally biased region" description="Basic and acidic residues" evidence="2">
    <location>
        <begin position="40"/>
        <end position="56"/>
    </location>
</feature>
<evidence type="ECO:0000313" key="3">
    <source>
        <dbReference type="EMBL" id="KAK4432445.1"/>
    </source>
</evidence>
<proteinExistence type="predicted"/>
<feature type="compositionally biased region" description="Basic and acidic residues" evidence="2">
    <location>
        <begin position="81"/>
        <end position="94"/>
    </location>
</feature>
<keyword evidence="1" id="KW-0175">Coiled coil</keyword>
<feature type="region of interest" description="Disordered" evidence="2">
    <location>
        <begin position="355"/>
        <end position="375"/>
    </location>
</feature>
<evidence type="ECO:0000256" key="1">
    <source>
        <dbReference type="SAM" id="Coils"/>
    </source>
</evidence>
<feature type="coiled-coil region" evidence="1">
    <location>
        <begin position="236"/>
        <end position="273"/>
    </location>
</feature>
<dbReference type="Proteomes" id="UP001293254">
    <property type="component" value="Unassembled WGS sequence"/>
</dbReference>
<reference evidence="3" key="2">
    <citation type="journal article" date="2024" name="Plant">
        <title>Genomic evolution and insights into agronomic trait innovations of Sesamum species.</title>
        <authorList>
            <person name="Miao H."/>
            <person name="Wang L."/>
            <person name="Qu L."/>
            <person name="Liu H."/>
            <person name="Sun Y."/>
            <person name="Le M."/>
            <person name="Wang Q."/>
            <person name="Wei S."/>
            <person name="Zheng Y."/>
            <person name="Lin W."/>
            <person name="Duan Y."/>
            <person name="Cao H."/>
            <person name="Xiong S."/>
            <person name="Wang X."/>
            <person name="Wei L."/>
            <person name="Li C."/>
            <person name="Ma Q."/>
            <person name="Ju M."/>
            <person name="Zhao R."/>
            <person name="Li G."/>
            <person name="Mu C."/>
            <person name="Tian Q."/>
            <person name="Mei H."/>
            <person name="Zhang T."/>
            <person name="Gao T."/>
            <person name="Zhang H."/>
        </authorList>
    </citation>
    <scope>NUCLEOTIDE SEQUENCE</scope>
    <source>
        <strain evidence="3">3651</strain>
    </source>
</reference>
<feature type="compositionally biased region" description="Basic residues" evidence="2">
    <location>
        <begin position="95"/>
        <end position="107"/>
    </location>
</feature>
<feature type="region of interest" description="Disordered" evidence="2">
    <location>
        <begin position="26"/>
        <end position="136"/>
    </location>
</feature>
<gene>
    <name evidence="3" type="ORF">Salat_1006600</name>
</gene>
<feature type="compositionally biased region" description="Basic and acidic residues" evidence="2">
    <location>
        <begin position="120"/>
        <end position="130"/>
    </location>
</feature>
<protein>
    <submittedName>
        <fullName evidence="3">Uncharacterized protein</fullName>
    </submittedName>
</protein>
<accession>A0AAE1YLI8</accession>
<dbReference type="EMBL" id="JACGWO010000003">
    <property type="protein sequence ID" value="KAK4432445.1"/>
    <property type="molecule type" value="Genomic_DNA"/>
</dbReference>